<dbReference type="InterPro" id="IPR011333">
    <property type="entry name" value="SKP1/BTB/POZ_sf"/>
</dbReference>
<dbReference type="PROSITE" id="PS50097">
    <property type="entry name" value="BTB"/>
    <property type="match status" value="1"/>
</dbReference>
<dbReference type="CDD" id="cd18186">
    <property type="entry name" value="BTB_POZ_ZBTB_KLHL-like"/>
    <property type="match status" value="1"/>
</dbReference>
<dbReference type="GO" id="GO:0030163">
    <property type="term" value="P:protein catabolic process"/>
    <property type="evidence" value="ECO:0007669"/>
    <property type="project" value="UniProtKB-ARBA"/>
</dbReference>
<sequence>MKEFIFIWNIENISYSWHKIGESIISPSFTAGPIHNSVWTLQLYPRGEFDTDYFSLYLGRGVDFGPVNLSINFEFSCISSENLPLNSYTFTEADVSFSMTSGFGHPRFVRCHEVFIKRKDLYLPRDVLTLRCRMWKDEGIVKEFGQSVGHTRLQIERILLMENTNPKFADENIVYIHSKRQNKSLISISILHCEDSIKIVINPTNVEYIKFSVLKLSFYNKTIRKILCEHVSSWLGAPRQEFWRLQLEAGNEDSVQNNVELLGEFVYSNGEVTKHLENNYPYSSRLPELVSKYISSHIPSGNLSDSPGISQNLWNLYVEHVLCDFEIKTRTSSLFVHKIVLCARSPVFLAMLTGDMKEKRNECVEINDIADNILEKFLLFLYTDSFENLEWEAAISLYYAADKYQVERLKILCCSYLLKNVDVDNVCELLMLADEHHDSCFKSRVEDFILQNDEKIFRSSTWKQFVDEQPFLPAKTMLLKYDEERADFPFKLVEDLTDKETEDKQNIDNPSPI</sequence>
<dbReference type="InterPro" id="IPR002083">
    <property type="entry name" value="MATH/TRAF_dom"/>
</dbReference>
<evidence type="ECO:0000313" key="3">
    <source>
        <dbReference type="EMBL" id="GBM36940.1"/>
    </source>
</evidence>
<name>A0A4Y2F5V9_ARAVE</name>
<dbReference type="Pfam" id="PF00651">
    <property type="entry name" value="BTB"/>
    <property type="match status" value="1"/>
</dbReference>
<comment type="caution">
    <text evidence="3">The sequence shown here is derived from an EMBL/GenBank/DDBJ whole genome shotgun (WGS) entry which is preliminary data.</text>
</comment>
<dbReference type="InterPro" id="IPR000210">
    <property type="entry name" value="BTB/POZ_dom"/>
</dbReference>
<dbReference type="Gene3D" id="3.30.710.10">
    <property type="entry name" value="Potassium Channel Kv1.1, Chain A"/>
    <property type="match status" value="1"/>
</dbReference>
<proteinExistence type="predicted"/>
<dbReference type="AlphaFoldDB" id="A0A4Y2F5V9"/>
<evidence type="ECO:0000259" key="2">
    <source>
        <dbReference type="PROSITE" id="PS50144"/>
    </source>
</evidence>
<evidence type="ECO:0000313" key="4">
    <source>
        <dbReference type="Proteomes" id="UP000499080"/>
    </source>
</evidence>
<protein>
    <submittedName>
        <fullName evidence="3">Speckle-type POZ protein</fullName>
    </submittedName>
</protein>
<dbReference type="PROSITE" id="PS50144">
    <property type="entry name" value="MATH"/>
    <property type="match status" value="1"/>
</dbReference>
<keyword evidence="4" id="KW-1185">Reference proteome</keyword>
<feature type="domain" description="MATH" evidence="2">
    <location>
        <begin position="3"/>
        <end position="134"/>
    </location>
</feature>
<dbReference type="PANTHER" id="PTHR24413">
    <property type="entry name" value="SPECKLE-TYPE POZ PROTEIN"/>
    <property type="match status" value="1"/>
</dbReference>
<dbReference type="SUPFAM" id="SSF54695">
    <property type="entry name" value="POZ domain"/>
    <property type="match status" value="1"/>
</dbReference>
<feature type="domain" description="BTB" evidence="1">
    <location>
        <begin position="323"/>
        <end position="390"/>
    </location>
</feature>
<dbReference type="SMART" id="SM00225">
    <property type="entry name" value="BTB"/>
    <property type="match status" value="1"/>
</dbReference>
<dbReference type="EMBL" id="BGPR01000824">
    <property type="protein sequence ID" value="GBM36940.1"/>
    <property type="molecule type" value="Genomic_DNA"/>
</dbReference>
<accession>A0A4Y2F5V9</accession>
<dbReference type="Gene3D" id="1.25.40.420">
    <property type="match status" value="1"/>
</dbReference>
<dbReference type="SUPFAM" id="SSF49599">
    <property type="entry name" value="TRAF domain-like"/>
    <property type="match status" value="1"/>
</dbReference>
<dbReference type="Gene3D" id="2.60.210.10">
    <property type="entry name" value="Apoptosis, Tumor Necrosis Factor Receptor Associated Protein 2, Chain A"/>
    <property type="match status" value="1"/>
</dbReference>
<dbReference type="InterPro" id="IPR008974">
    <property type="entry name" value="TRAF-like"/>
</dbReference>
<dbReference type="OrthoDB" id="6359816at2759"/>
<gene>
    <name evidence="3" type="primary">SPOP_27</name>
    <name evidence="3" type="ORF">AVEN_132197_1</name>
</gene>
<reference evidence="3 4" key="1">
    <citation type="journal article" date="2019" name="Sci. Rep.">
        <title>Orb-weaving spider Araneus ventricosus genome elucidates the spidroin gene catalogue.</title>
        <authorList>
            <person name="Kono N."/>
            <person name="Nakamura H."/>
            <person name="Ohtoshi R."/>
            <person name="Moran D.A.P."/>
            <person name="Shinohara A."/>
            <person name="Yoshida Y."/>
            <person name="Fujiwara M."/>
            <person name="Mori M."/>
            <person name="Tomita M."/>
            <person name="Arakawa K."/>
        </authorList>
    </citation>
    <scope>NUCLEOTIDE SEQUENCE [LARGE SCALE GENOMIC DNA]</scope>
</reference>
<organism evidence="3 4">
    <name type="scientific">Araneus ventricosus</name>
    <name type="common">Orbweaver spider</name>
    <name type="synonym">Epeira ventricosa</name>
    <dbReference type="NCBI Taxonomy" id="182803"/>
    <lineage>
        <taxon>Eukaryota</taxon>
        <taxon>Metazoa</taxon>
        <taxon>Ecdysozoa</taxon>
        <taxon>Arthropoda</taxon>
        <taxon>Chelicerata</taxon>
        <taxon>Arachnida</taxon>
        <taxon>Araneae</taxon>
        <taxon>Araneomorphae</taxon>
        <taxon>Entelegynae</taxon>
        <taxon>Araneoidea</taxon>
        <taxon>Araneidae</taxon>
        <taxon>Araneus</taxon>
    </lineage>
</organism>
<evidence type="ECO:0000259" key="1">
    <source>
        <dbReference type="PROSITE" id="PS50097"/>
    </source>
</evidence>
<dbReference type="Proteomes" id="UP000499080">
    <property type="component" value="Unassembled WGS sequence"/>
</dbReference>